<dbReference type="Proteomes" id="UP000639403">
    <property type="component" value="Unassembled WGS sequence"/>
</dbReference>
<dbReference type="SMART" id="SM00233">
    <property type="entry name" value="PH"/>
    <property type="match status" value="1"/>
</dbReference>
<feature type="compositionally biased region" description="Low complexity" evidence="2">
    <location>
        <begin position="474"/>
        <end position="490"/>
    </location>
</feature>
<feature type="domain" description="PH" evidence="3">
    <location>
        <begin position="246"/>
        <end position="362"/>
    </location>
</feature>
<feature type="compositionally biased region" description="Polar residues" evidence="2">
    <location>
        <begin position="383"/>
        <end position="393"/>
    </location>
</feature>
<dbReference type="AlphaFoldDB" id="A0A8H7P2A7"/>
<evidence type="ECO:0000313" key="5">
    <source>
        <dbReference type="Proteomes" id="UP000639403"/>
    </source>
</evidence>
<feature type="compositionally biased region" description="Polar residues" evidence="2">
    <location>
        <begin position="21"/>
        <end position="32"/>
    </location>
</feature>
<feature type="compositionally biased region" description="Polar residues" evidence="2">
    <location>
        <begin position="401"/>
        <end position="421"/>
    </location>
</feature>
<feature type="region of interest" description="Disordered" evidence="2">
    <location>
        <begin position="21"/>
        <end position="115"/>
    </location>
</feature>
<dbReference type="InterPro" id="IPR001849">
    <property type="entry name" value="PH_domain"/>
</dbReference>
<feature type="compositionally biased region" description="Basic and acidic residues" evidence="2">
    <location>
        <begin position="75"/>
        <end position="92"/>
    </location>
</feature>
<name>A0A8H7P2A7_9APHY</name>
<feature type="compositionally biased region" description="Polar residues" evidence="2">
    <location>
        <begin position="506"/>
        <end position="518"/>
    </location>
</feature>
<evidence type="ECO:0000259" key="3">
    <source>
        <dbReference type="PROSITE" id="PS50003"/>
    </source>
</evidence>
<proteinExistence type="predicted"/>
<feature type="region of interest" description="Disordered" evidence="2">
    <location>
        <begin position="572"/>
        <end position="606"/>
    </location>
</feature>
<accession>A0A8H7P2A7</accession>
<dbReference type="EMBL" id="JADOXO010000100">
    <property type="protein sequence ID" value="KAF9813623.1"/>
    <property type="molecule type" value="Genomic_DNA"/>
</dbReference>
<evidence type="ECO:0000256" key="1">
    <source>
        <dbReference type="SAM" id="Coils"/>
    </source>
</evidence>
<evidence type="ECO:0000256" key="2">
    <source>
        <dbReference type="SAM" id="MobiDB-lite"/>
    </source>
</evidence>
<feature type="region of interest" description="Disordered" evidence="2">
    <location>
        <begin position="670"/>
        <end position="692"/>
    </location>
</feature>
<feature type="compositionally biased region" description="Polar residues" evidence="2">
    <location>
        <begin position="576"/>
        <end position="587"/>
    </location>
</feature>
<feature type="region of interest" description="Disordered" evidence="2">
    <location>
        <begin position="185"/>
        <end position="219"/>
    </location>
</feature>
<feature type="region of interest" description="Disordered" evidence="2">
    <location>
        <begin position="452"/>
        <end position="556"/>
    </location>
</feature>
<reference evidence="4" key="1">
    <citation type="submission" date="2020-11" db="EMBL/GenBank/DDBJ databases">
        <authorList>
            <person name="Koelle M."/>
            <person name="Horta M.A.C."/>
            <person name="Nowrousian M."/>
            <person name="Ohm R.A."/>
            <person name="Benz P."/>
            <person name="Pilgard A."/>
        </authorList>
    </citation>
    <scope>NUCLEOTIDE SEQUENCE</scope>
    <source>
        <strain evidence="4">FPRL280</strain>
    </source>
</reference>
<keyword evidence="1" id="KW-0175">Coiled coil</keyword>
<sequence>MSRVYDTSSDIYSLYSHPMTRASSITQDSEPLTTPPDETFLGHRYKGGTADGKAAASRDAVQIRSATPETPRYLAPERRLDALHETPEHEESPYGPYFSLPRDPTSSGPSPAGLARKRTTKELIGRFESMTDRSEARTAVSSVSTKVEQRRARPGAYPAIEQKKGRSPIRQSIRNILSVFKKNKSAWKEQSGESGNVEEAGRTRVERPPANGTPTPARVLPTVPQLSALNESKDLSQCTTPLEPGHARRSGTLLHLSRDISPAVHPVWANCTATLHSTHLLLTWHTRRGNPSTDIISFNACTDVRSMSLSELDANERAMLPVDAREAKVFELLFEGRPREKFAAKNVGERATWVSAIWDAILLAQEQRTEAASIRTSEILQSSTVTEKSSTAQGRPALDASRNSSQLTVQTVDSSASSRVSTLRVDRALPEIPKTLGPQSSAPRLSLQIPGSAIRSIPSPTSALSPLPRPPTTPIRQTPTTPTRSQSPSILNLDKKSMVRQRLAQLESTHSPASPTRSSMREAGSPSPLRANSACAPRMGSEMRRDGSSSSAGASSILDSYGAPSMASPLSAYSGRLTSNPPTSGTPTRGIAPWCEGGSENSSALLKPPAQDVVVISPASKYSTDEQLEKPALSANDDTMGEDMDIPSQEGPQVATRRPIIRLDTDASSLRPPVIWQPPPAVKHESPPNRVNRHIDKPVLRVDTSTGAWKPTPHHEQRGALGTGDLRQVLEAIGGSVKKLEGRSDMDTGAMTDIRSKVNAILTEIRSQPGPSDGPASVDLSAVLQKLEDLRSELRVPEQSTVSHSPTGPGHSAILDAIPVLHEKLDILVALTEGKQSGEATSDNDQGSGSHDQHIEEVLTLLRSGQTQWAAQAEQQTDSIRYLNELNTWLEAFVNHGVSQIESVTAGVQQLCKDLGPVPEMQEQNEDGDCQQGSSLLTHIRKLLVETKSREDNSVVLHASVNGLIAAVQEDLKQNAEARYTLTTESLVGLIDRQRQDHERMLRALGTELSNEIRGERLRFVEAMKEATAINVQIHVEEFKKELTREVLLMTQEVGRLQRERQGLEQQIADLFAFYAKQKQSGGLFPTTKQNVRQGQPLPRPQPSSQVPGGYPVATRPATGGRRPLPSPVVTSRPASSFV</sequence>
<feature type="compositionally biased region" description="Low complexity" evidence="2">
    <location>
        <begin position="456"/>
        <end position="466"/>
    </location>
</feature>
<feature type="region of interest" description="Disordered" evidence="2">
    <location>
        <begin position="383"/>
        <end position="422"/>
    </location>
</feature>
<feature type="region of interest" description="Disordered" evidence="2">
    <location>
        <begin position="1084"/>
        <end position="1139"/>
    </location>
</feature>
<gene>
    <name evidence="4" type="ORF">IEO21_05455</name>
</gene>
<dbReference type="PROSITE" id="PS50003">
    <property type="entry name" value="PH_DOMAIN"/>
    <property type="match status" value="1"/>
</dbReference>
<organism evidence="4 5">
    <name type="scientific">Rhodonia placenta</name>
    <dbReference type="NCBI Taxonomy" id="104341"/>
    <lineage>
        <taxon>Eukaryota</taxon>
        <taxon>Fungi</taxon>
        <taxon>Dikarya</taxon>
        <taxon>Basidiomycota</taxon>
        <taxon>Agaricomycotina</taxon>
        <taxon>Agaricomycetes</taxon>
        <taxon>Polyporales</taxon>
        <taxon>Adustoporiaceae</taxon>
        <taxon>Rhodonia</taxon>
    </lineage>
</organism>
<feature type="compositionally biased region" description="Polar residues" evidence="2">
    <location>
        <begin position="1129"/>
        <end position="1139"/>
    </location>
</feature>
<feature type="coiled-coil region" evidence="1">
    <location>
        <begin position="1040"/>
        <end position="1067"/>
    </location>
</feature>
<comment type="caution">
    <text evidence="4">The sequence shown here is derived from an EMBL/GenBank/DDBJ whole genome shotgun (WGS) entry which is preliminary data.</text>
</comment>
<feature type="compositionally biased region" description="Basic and acidic residues" evidence="2">
    <location>
        <begin position="682"/>
        <end position="692"/>
    </location>
</feature>
<evidence type="ECO:0000313" key="4">
    <source>
        <dbReference type="EMBL" id="KAF9813623.1"/>
    </source>
</evidence>
<reference evidence="4" key="2">
    <citation type="journal article" name="Front. Microbiol.">
        <title>Degradative Capacity of Two Strains of Rhodonia placenta: From Phenotype to Genotype.</title>
        <authorList>
            <person name="Kolle M."/>
            <person name="Horta M.A.C."/>
            <person name="Nowrousian M."/>
            <person name="Ohm R.A."/>
            <person name="Benz J.P."/>
            <person name="Pilgard A."/>
        </authorList>
    </citation>
    <scope>NUCLEOTIDE SEQUENCE</scope>
    <source>
        <strain evidence="4">FPRL280</strain>
    </source>
</reference>
<protein>
    <recommendedName>
        <fullName evidence="3">PH domain-containing protein</fullName>
    </recommendedName>
</protein>
<feature type="region of interest" description="Disordered" evidence="2">
    <location>
        <begin position="131"/>
        <end position="154"/>
    </location>
</feature>
<feature type="region of interest" description="Disordered" evidence="2">
    <location>
        <begin position="635"/>
        <end position="654"/>
    </location>
</feature>